<organism evidence="9 10">
    <name type="scientific">Chlorobium ferrooxidans DSM 13031</name>
    <dbReference type="NCBI Taxonomy" id="377431"/>
    <lineage>
        <taxon>Bacteria</taxon>
        <taxon>Pseudomonadati</taxon>
        <taxon>Chlorobiota</taxon>
        <taxon>Chlorobiia</taxon>
        <taxon>Chlorobiales</taxon>
        <taxon>Chlorobiaceae</taxon>
        <taxon>Chlorobium/Pelodictyon group</taxon>
        <taxon>Chlorobium</taxon>
    </lineage>
</organism>
<comment type="subcellular location">
    <subcellularLocation>
        <location evidence="7">Cytoplasm</location>
    </subcellularLocation>
</comment>
<feature type="binding site" evidence="7">
    <location>
        <begin position="242"/>
        <end position="244"/>
    </location>
    <ligand>
        <name>ATP</name>
        <dbReference type="ChEBI" id="CHEBI:30616"/>
    </ligand>
</feature>
<dbReference type="Pfam" id="PF01336">
    <property type="entry name" value="tRNA_anti-codon"/>
    <property type="match status" value="1"/>
</dbReference>
<evidence type="ECO:0000256" key="6">
    <source>
        <dbReference type="ARBA" id="ARBA00023146"/>
    </source>
</evidence>
<dbReference type="PANTHER" id="PTHR22594">
    <property type="entry name" value="ASPARTYL/LYSYL-TRNA SYNTHETASE"/>
    <property type="match status" value="1"/>
</dbReference>
<evidence type="ECO:0000256" key="1">
    <source>
        <dbReference type="ARBA" id="ARBA00006303"/>
    </source>
</evidence>
<comment type="function">
    <text evidence="7">Aspartyl-tRNA synthetase with relaxed tRNA specificity since it is able to aspartylate not only its cognate tRNA(Asp) but also tRNA(Asn). Reaction proceeds in two steps: L-aspartate is first activated by ATP to form Asp-AMP and then transferred to the acceptor end of tRNA(Asp/Asn).</text>
</comment>
<comment type="caution">
    <text evidence="9">The sequence shown here is derived from an EMBL/GenBank/DDBJ whole genome shotgun (WGS) entry which is preliminary data.</text>
</comment>
<dbReference type="EC" id="6.1.1.23" evidence="7"/>
<keyword evidence="2 7" id="KW-0436">Ligase</keyword>
<keyword evidence="10" id="KW-1185">Reference proteome</keyword>
<dbReference type="EMBL" id="AASE01000015">
    <property type="protein sequence ID" value="EAT58636.1"/>
    <property type="molecule type" value="Genomic_DNA"/>
</dbReference>
<feature type="binding site" evidence="7">
    <location>
        <position position="511"/>
    </location>
    <ligand>
        <name>L-aspartate</name>
        <dbReference type="ChEBI" id="CHEBI:29991"/>
    </ligand>
</feature>
<reference evidence="9 10" key="1">
    <citation type="submission" date="2006-07" db="EMBL/GenBank/DDBJ databases">
        <title>Annotation of the draft genome assembly of Chlorobium ferroxidans DSM 13031.</title>
        <authorList>
            <consortium name="US DOE Joint Genome Institute (JGI-ORNL)"/>
            <person name="Larimer F."/>
            <person name="Land M."/>
            <person name="Hauser L."/>
        </authorList>
    </citation>
    <scope>NUCLEOTIDE SEQUENCE [LARGE SCALE GENOMIC DNA]</scope>
    <source>
        <strain evidence="9 10">DSM 13031</strain>
    </source>
</reference>
<dbReference type="GO" id="GO:0005524">
    <property type="term" value="F:ATP binding"/>
    <property type="evidence" value="ECO:0007669"/>
    <property type="project" value="UniProtKB-UniRule"/>
</dbReference>
<dbReference type="SUPFAM" id="SSF55681">
    <property type="entry name" value="Class II aaRS and biotin synthetases"/>
    <property type="match status" value="1"/>
</dbReference>
<gene>
    <name evidence="7" type="primary">aspS</name>
    <name evidence="9" type="ORF">CferDRAFT_0610</name>
</gene>
<comment type="subunit">
    <text evidence="7">Homodimer.</text>
</comment>
<feature type="binding site" evidence="7">
    <location>
        <position position="470"/>
    </location>
    <ligand>
        <name>L-aspartate</name>
        <dbReference type="ChEBI" id="CHEBI:29991"/>
    </ligand>
</feature>
<evidence type="ECO:0000256" key="4">
    <source>
        <dbReference type="ARBA" id="ARBA00022840"/>
    </source>
</evidence>
<dbReference type="NCBIfam" id="TIGR00459">
    <property type="entry name" value="aspS_bact"/>
    <property type="match status" value="1"/>
</dbReference>
<dbReference type="Proteomes" id="UP000004162">
    <property type="component" value="Unassembled WGS sequence"/>
</dbReference>
<name>Q0YQT9_9CHLB</name>
<feature type="domain" description="Aminoacyl-transfer RNA synthetases class-II family profile" evidence="8">
    <location>
        <begin position="166"/>
        <end position="577"/>
    </location>
</feature>
<comment type="similarity">
    <text evidence="1 7">Belongs to the class-II aminoacyl-tRNA synthetase family. Type 1 subfamily.</text>
</comment>
<dbReference type="InterPro" id="IPR029351">
    <property type="entry name" value="GAD_dom"/>
</dbReference>
<dbReference type="PANTHER" id="PTHR22594:SF5">
    <property type="entry name" value="ASPARTATE--TRNA LIGASE, MITOCHONDRIAL"/>
    <property type="match status" value="1"/>
</dbReference>
<feature type="binding site" evidence="7">
    <location>
        <position position="242"/>
    </location>
    <ligand>
        <name>L-aspartate</name>
        <dbReference type="ChEBI" id="CHEBI:29991"/>
    </ligand>
</feature>
<keyword evidence="7" id="KW-0963">Cytoplasm</keyword>
<dbReference type="SUPFAM" id="SSF50249">
    <property type="entry name" value="Nucleic acid-binding proteins"/>
    <property type="match status" value="1"/>
</dbReference>
<feature type="binding site" evidence="7">
    <location>
        <position position="504"/>
    </location>
    <ligand>
        <name>ATP</name>
        <dbReference type="ChEBI" id="CHEBI:30616"/>
    </ligand>
</feature>
<dbReference type="InterPro" id="IPR006195">
    <property type="entry name" value="aa-tRNA-synth_II"/>
</dbReference>
<dbReference type="InterPro" id="IPR012340">
    <property type="entry name" value="NA-bd_OB-fold"/>
</dbReference>
<dbReference type="InterPro" id="IPR002312">
    <property type="entry name" value="Asp/Asn-tRNA-synth_IIb"/>
</dbReference>
<dbReference type="InterPro" id="IPR004524">
    <property type="entry name" value="Asp-tRNA-ligase_1"/>
</dbReference>
<dbReference type="InterPro" id="IPR047090">
    <property type="entry name" value="AspRS_core"/>
</dbReference>
<dbReference type="Pfam" id="PF00152">
    <property type="entry name" value="tRNA-synt_2"/>
    <property type="match status" value="1"/>
</dbReference>
<dbReference type="Gene3D" id="3.30.930.10">
    <property type="entry name" value="Bira Bifunctional Protein, Domain 2"/>
    <property type="match status" value="1"/>
</dbReference>
<dbReference type="AlphaFoldDB" id="Q0YQT9"/>
<evidence type="ECO:0000256" key="2">
    <source>
        <dbReference type="ARBA" id="ARBA00022598"/>
    </source>
</evidence>
<feature type="site" description="Important for tRNA non-discrimination" evidence="7">
    <location>
        <position position="53"/>
    </location>
</feature>
<dbReference type="Gene3D" id="3.30.1360.30">
    <property type="entry name" value="GAD-like domain"/>
    <property type="match status" value="1"/>
</dbReference>
<evidence type="ECO:0000259" key="8">
    <source>
        <dbReference type="PROSITE" id="PS50862"/>
    </source>
</evidence>
<dbReference type="GO" id="GO:0004815">
    <property type="term" value="F:aspartate-tRNA ligase activity"/>
    <property type="evidence" value="ECO:0007669"/>
    <property type="project" value="UniProtKB-UniRule"/>
</dbReference>
<feature type="binding site" evidence="7">
    <location>
        <begin position="556"/>
        <end position="559"/>
    </location>
    <ligand>
        <name>ATP</name>
        <dbReference type="ChEBI" id="CHEBI:30616"/>
    </ligand>
</feature>
<evidence type="ECO:0000313" key="10">
    <source>
        <dbReference type="Proteomes" id="UP000004162"/>
    </source>
</evidence>
<evidence type="ECO:0000256" key="3">
    <source>
        <dbReference type="ARBA" id="ARBA00022741"/>
    </source>
</evidence>
<feature type="region of interest" description="Aspartate" evidence="7">
    <location>
        <begin position="220"/>
        <end position="223"/>
    </location>
</feature>
<dbReference type="CDD" id="cd04317">
    <property type="entry name" value="EcAspRS_like_N"/>
    <property type="match status" value="1"/>
</dbReference>
<keyword evidence="5 7" id="KW-0648">Protein biosynthesis</keyword>
<protein>
    <recommendedName>
        <fullName evidence="7">Aspartate--tRNA(Asp/Asn) ligase</fullName>
        <ecNumber evidence="7">6.1.1.23</ecNumber>
    </recommendedName>
    <alternativeName>
        <fullName evidence="7">Aspartyl-tRNA synthetase</fullName>
        <shortName evidence="7">AspRS</shortName>
    </alternativeName>
    <alternativeName>
        <fullName evidence="7">Non-discriminating aspartyl-tRNA synthetase</fullName>
        <shortName evidence="7">ND-AspRS</shortName>
    </alternativeName>
</protein>
<keyword evidence="6 7" id="KW-0030">Aminoacyl-tRNA synthetase</keyword>
<keyword evidence="3 7" id="KW-0547">Nucleotide-binding</keyword>
<dbReference type="GO" id="GO:0005737">
    <property type="term" value="C:cytoplasm"/>
    <property type="evidence" value="ECO:0007669"/>
    <property type="project" value="UniProtKB-SubCell"/>
</dbReference>
<evidence type="ECO:0000313" key="9">
    <source>
        <dbReference type="EMBL" id="EAT58636.1"/>
    </source>
</evidence>
<dbReference type="InterPro" id="IPR047089">
    <property type="entry name" value="Asp-tRNA-ligase_1_N"/>
</dbReference>
<feature type="binding site" evidence="7">
    <location>
        <position position="196"/>
    </location>
    <ligand>
        <name>L-aspartate</name>
        <dbReference type="ChEBI" id="CHEBI:29991"/>
    </ligand>
</feature>
<comment type="caution">
    <text evidence="7">Lacks conserved residue(s) required for the propagation of feature annotation.</text>
</comment>
<dbReference type="Pfam" id="PF02938">
    <property type="entry name" value="GAD"/>
    <property type="match status" value="1"/>
</dbReference>
<comment type="catalytic activity">
    <reaction evidence="7">
        <text>tRNA(Asx) + L-aspartate + ATP = L-aspartyl-tRNA(Asx) + AMP + diphosphate</text>
        <dbReference type="Rhea" id="RHEA:18349"/>
        <dbReference type="Rhea" id="RHEA-COMP:9710"/>
        <dbReference type="Rhea" id="RHEA-COMP:9711"/>
        <dbReference type="ChEBI" id="CHEBI:29991"/>
        <dbReference type="ChEBI" id="CHEBI:30616"/>
        <dbReference type="ChEBI" id="CHEBI:33019"/>
        <dbReference type="ChEBI" id="CHEBI:78442"/>
        <dbReference type="ChEBI" id="CHEBI:78516"/>
        <dbReference type="ChEBI" id="CHEBI:456215"/>
        <dbReference type="EC" id="6.1.1.23"/>
    </reaction>
</comment>
<dbReference type="InterPro" id="IPR004115">
    <property type="entry name" value="GAD-like_sf"/>
</dbReference>
<dbReference type="SUPFAM" id="SSF55261">
    <property type="entry name" value="GAD domain-like"/>
    <property type="match status" value="1"/>
</dbReference>
<dbReference type="InterPro" id="IPR004364">
    <property type="entry name" value="Aa-tRNA-synt_II"/>
</dbReference>
<keyword evidence="4 7" id="KW-0067">ATP-binding</keyword>
<dbReference type="HAMAP" id="MF_00044">
    <property type="entry name" value="Asp_tRNA_synth_type1"/>
    <property type="match status" value="1"/>
</dbReference>
<sequence>MPKDDSITMSIAAGRTTHALQNRFRSEYCGLLSPELEHSTVRLGGWVHRKRDHGGLIFIDLRDHTGISQLVIQPEQHDLFEAAGQLHSESVICIEGEVVLRSPSTINPKLASGEIEVVVSRLTVESNAQPLPFPVADEVQTSEELRLKYRFIDLRREKIHENIIFRSRLTAAIRRYLEEREFIEIQTPILTSSSPEGARDFLVPSRLHPGKFYALPQAPQQFKQLLMVSGFPRYFQIAPCFRDEDARADRSPGEFYQLDMEMAFIEQDDLFAILEGMVEHLTRTMSEKRITQFPFPRISYKDVMNRFGTDKPDLRIPIEISDVTSLFVNSSFKVFASNTVPGTCVKALLLKGRGHESRLFYDKAEKRARELGSGGLAYIQFREEGPKGPVVKFLSEEDLATLKSHLGVETGDVVFFGAGKWEQTCRIMGGMRTYFGDLFTLDKDELSFCWIVDFPMFEYNEEAKKIDFSHNPFSMPQGEMEALETKSPLDILAYQYDIVCNGIELSSGAIRNHRPDIMYKAFEIAGYPKEEVDLRFGHMIEAFKLGAPPHGGIAPGLDRLVMILRDEQNIREVIAFPMNQSAQDLMMSSPSEVTPQQLKELHLRVELPKKDEPKK</sequence>
<dbReference type="PROSITE" id="PS50862">
    <property type="entry name" value="AA_TRNA_LIGASE_II"/>
    <property type="match status" value="1"/>
</dbReference>
<dbReference type="InterPro" id="IPR045864">
    <property type="entry name" value="aa-tRNA-synth_II/BPL/LPL"/>
</dbReference>
<dbReference type="NCBIfam" id="NF001750">
    <property type="entry name" value="PRK00476.1"/>
    <property type="match status" value="1"/>
</dbReference>
<proteinExistence type="inferred from homology"/>
<dbReference type="GO" id="GO:0006422">
    <property type="term" value="P:aspartyl-tRNA aminoacylation"/>
    <property type="evidence" value="ECO:0007669"/>
    <property type="project" value="UniProtKB-UniRule"/>
</dbReference>
<dbReference type="Gene3D" id="2.40.50.140">
    <property type="entry name" value="Nucleic acid-binding proteins"/>
    <property type="match status" value="1"/>
</dbReference>
<evidence type="ECO:0000256" key="7">
    <source>
        <dbReference type="HAMAP-Rule" id="MF_00044"/>
    </source>
</evidence>
<dbReference type="PRINTS" id="PR01042">
    <property type="entry name" value="TRNASYNTHASP"/>
</dbReference>
<dbReference type="GO" id="GO:0050560">
    <property type="term" value="F:aspartate-tRNA(Asn) ligase activity"/>
    <property type="evidence" value="ECO:0007669"/>
    <property type="project" value="UniProtKB-EC"/>
</dbReference>
<dbReference type="GO" id="GO:0003676">
    <property type="term" value="F:nucleic acid binding"/>
    <property type="evidence" value="ECO:0007669"/>
    <property type="project" value="InterPro"/>
</dbReference>
<reference evidence="9 10" key="2">
    <citation type="submission" date="2006-07" db="EMBL/GenBank/DDBJ databases">
        <title>Sequencing of the draft genome and assembly of Chlorobium ferroxidans DSM 13031.</title>
        <authorList>
            <consortium name="US DOE Joint Genome Institute (JGI-PGF)"/>
            <person name="Copeland A."/>
            <person name="Lucas S."/>
            <person name="Lapidus A."/>
            <person name="Barry K."/>
            <person name="Glavina del Rio T."/>
            <person name="Dalin E."/>
            <person name="Tice H."/>
            <person name="Bruce D."/>
            <person name="Pitluck S."/>
            <person name="Richardson P."/>
        </authorList>
    </citation>
    <scope>NUCLEOTIDE SEQUENCE [LARGE SCALE GENOMIC DNA]</scope>
    <source>
        <strain evidence="9 10">DSM 13031</strain>
    </source>
</reference>
<accession>Q0YQT9</accession>
<dbReference type="InterPro" id="IPR004365">
    <property type="entry name" value="NA-bd_OB_tRNA"/>
</dbReference>
<evidence type="ECO:0000256" key="5">
    <source>
        <dbReference type="ARBA" id="ARBA00022917"/>
    </source>
</evidence>
<dbReference type="CDD" id="cd00777">
    <property type="entry name" value="AspRS_core"/>
    <property type="match status" value="1"/>
</dbReference>